<organism evidence="2 3">
    <name type="scientific">Gigaspora rosea</name>
    <dbReference type="NCBI Taxonomy" id="44941"/>
    <lineage>
        <taxon>Eukaryota</taxon>
        <taxon>Fungi</taxon>
        <taxon>Fungi incertae sedis</taxon>
        <taxon>Mucoromycota</taxon>
        <taxon>Glomeromycotina</taxon>
        <taxon>Glomeromycetes</taxon>
        <taxon>Diversisporales</taxon>
        <taxon>Gigasporaceae</taxon>
        <taxon>Gigaspora</taxon>
    </lineage>
</organism>
<dbReference type="AlphaFoldDB" id="A0A397VFV8"/>
<protein>
    <submittedName>
        <fullName evidence="2">Uncharacterized protein</fullName>
    </submittedName>
</protein>
<proteinExistence type="predicted"/>
<evidence type="ECO:0000256" key="1">
    <source>
        <dbReference type="SAM" id="MobiDB-lite"/>
    </source>
</evidence>
<name>A0A397VFV8_9GLOM</name>
<dbReference type="STRING" id="44941.A0A397VFV8"/>
<dbReference type="EMBL" id="QKWP01000366">
    <property type="protein sequence ID" value="RIB21344.1"/>
    <property type="molecule type" value="Genomic_DNA"/>
</dbReference>
<feature type="compositionally biased region" description="Low complexity" evidence="1">
    <location>
        <begin position="365"/>
        <end position="408"/>
    </location>
</feature>
<dbReference type="PANTHER" id="PTHR10068:SF14">
    <property type="entry name" value="CELL WALL ADHESIN EAP1"/>
    <property type="match status" value="1"/>
</dbReference>
<feature type="region of interest" description="Disordered" evidence="1">
    <location>
        <begin position="347"/>
        <end position="436"/>
    </location>
</feature>
<dbReference type="OrthoDB" id="2415992at2759"/>
<accession>A0A397VFV8</accession>
<reference evidence="2 3" key="1">
    <citation type="submission" date="2018-06" db="EMBL/GenBank/DDBJ databases">
        <title>Comparative genomics reveals the genomic features of Rhizophagus irregularis, R. cerebriforme, R. diaphanum and Gigaspora rosea, and their symbiotic lifestyle signature.</title>
        <authorList>
            <person name="Morin E."/>
            <person name="San Clemente H."/>
            <person name="Chen E.C.H."/>
            <person name="De La Providencia I."/>
            <person name="Hainaut M."/>
            <person name="Kuo A."/>
            <person name="Kohler A."/>
            <person name="Murat C."/>
            <person name="Tang N."/>
            <person name="Roy S."/>
            <person name="Loubradou J."/>
            <person name="Henrissat B."/>
            <person name="Grigoriev I.V."/>
            <person name="Corradi N."/>
            <person name="Roux C."/>
            <person name="Martin F.M."/>
        </authorList>
    </citation>
    <scope>NUCLEOTIDE SEQUENCE [LARGE SCALE GENOMIC DNA]</scope>
    <source>
        <strain evidence="2 3">DAOM 194757</strain>
    </source>
</reference>
<evidence type="ECO:0000313" key="3">
    <source>
        <dbReference type="Proteomes" id="UP000266673"/>
    </source>
</evidence>
<sequence length="531" mass="59150">MPTKTTSFNVRAFPLEVVSKTTQILSPSLILPSTVLFTLQILTSDKPHLKKNYKITVQQSKYLMQKSALFDKLSTQFEQLASNTPLNSDTIEEANGLPMLCIEAPVHGGLEIIDASLDWLYASADIKDVLISSLASKIRSYQDFFSLLNFVTLLDLYEPFRGAVDQILVYYYFGLSAEERRVGILSNVMFVEGVIPGNFVKRLAESVNEDAAKEILISFFRGKQLKKLEDMNEDEEWEELSLDDNQSPTKRANILDWINSTITPTTPYHMSFSVPSTPLTASLDYAEPPTPLGSAYFRSLPDTPLNPIPLSHSHTPKSVKCKQISDRNVQKNDLFLNENLKSVNETGFVEQKLTVPRSPSTPGMSNTSSTPKTPKTPNTPKTPKTPNTPKTPKTPNSPNSPNTPNTPNAQNKLFAPPNTPSLIVPPNTPSSLIVPPNTPSFPTTPSTVSTLNGLLSPPMQNVPTIQKSYDEVMSPMSANSPKVKTPTTPTIVIMDSDFQIEKFAKKDYSYIRRELFENALNKMRRRPLYFK</sequence>
<keyword evidence="3" id="KW-1185">Reference proteome</keyword>
<dbReference type="Proteomes" id="UP000266673">
    <property type="component" value="Unassembled WGS sequence"/>
</dbReference>
<gene>
    <name evidence="2" type="ORF">C2G38_2034464</name>
</gene>
<dbReference type="PANTHER" id="PTHR10068">
    <property type="entry name" value="BONE MARROW PROTEOGLYCAN"/>
    <property type="match status" value="1"/>
</dbReference>
<evidence type="ECO:0000313" key="2">
    <source>
        <dbReference type="EMBL" id="RIB21344.1"/>
    </source>
</evidence>
<comment type="caution">
    <text evidence="2">The sequence shown here is derived from an EMBL/GenBank/DDBJ whole genome shotgun (WGS) entry which is preliminary data.</text>
</comment>